<dbReference type="EMBL" id="MLJW01000096">
    <property type="protein sequence ID" value="OIR00363.1"/>
    <property type="molecule type" value="Genomic_DNA"/>
</dbReference>
<dbReference type="AlphaFoldDB" id="A0A1J5RXE4"/>
<reference evidence="1" key="1">
    <citation type="submission" date="2016-10" db="EMBL/GenBank/DDBJ databases">
        <title>Sequence of Gallionella enrichment culture.</title>
        <authorList>
            <person name="Poehlein A."/>
            <person name="Muehling M."/>
            <person name="Daniel R."/>
        </authorList>
    </citation>
    <scope>NUCLEOTIDE SEQUENCE</scope>
</reference>
<evidence type="ECO:0000313" key="1">
    <source>
        <dbReference type="EMBL" id="OIR00363.1"/>
    </source>
</evidence>
<protein>
    <submittedName>
        <fullName evidence="1">Uncharacterized protein</fullName>
    </submittedName>
</protein>
<comment type="caution">
    <text evidence="1">The sequence shown here is derived from an EMBL/GenBank/DDBJ whole genome shotgun (WGS) entry which is preliminary data.</text>
</comment>
<organism evidence="1">
    <name type="scientific">mine drainage metagenome</name>
    <dbReference type="NCBI Taxonomy" id="410659"/>
    <lineage>
        <taxon>unclassified sequences</taxon>
        <taxon>metagenomes</taxon>
        <taxon>ecological metagenomes</taxon>
    </lineage>
</organism>
<sequence length="75" mass="8925">MDNPMEALWRVQLSICESWIKMWRNTFIMYDTVIEQQAKLLNHPVHFRLQDIIPDGAALTDKYGHRCHDVDVDRV</sequence>
<gene>
    <name evidence="1" type="ORF">GALL_176160</name>
</gene>
<accession>A0A1J5RXE4</accession>
<proteinExistence type="predicted"/>
<name>A0A1J5RXE4_9ZZZZ</name>